<evidence type="ECO:0000313" key="2">
    <source>
        <dbReference type="EMBL" id="BCV45901.1"/>
    </source>
</evidence>
<evidence type="ECO:0000256" key="1">
    <source>
        <dbReference type="SAM" id="Phobius"/>
    </source>
</evidence>
<organism evidence="2 3">
    <name type="scientific">Shewanella algae</name>
    <dbReference type="NCBI Taxonomy" id="38313"/>
    <lineage>
        <taxon>Bacteria</taxon>
        <taxon>Pseudomonadati</taxon>
        <taxon>Pseudomonadota</taxon>
        <taxon>Gammaproteobacteria</taxon>
        <taxon>Alteromonadales</taxon>
        <taxon>Shewanellaceae</taxon>
        <taxon>Shewanella</taxon>
    </lineage>
</organism>
<proteinExistence type="predicted"/>
<accession>A0AAD1NNZ1</accession>
<feature type="transmembrane region" description="Helical" evidence="1">
    <location>
        <begin position="93"/>
        <end position="113"/>
    </location>
</feature>
<keyword evidence="1" id="KW-1133">Transmembrane helix</keyword>
<dbReference type="Proteomes" id="UP000825078">
    <property type="component" value="Chromosome"/>
</dbReference>
<name>A0AAD1NNZ1_9GAMM</name>
<feature type="transmembrane region" description="Helical" evidence="1">
    <location>
        <begin position="197"/>
        <end position="214"/>
    </location>
</feature>
<sequence length="364" mass="41637">MQFLKSITKNGALVSSLLGLYYLFVFTFKEGIPFPLDMSILPTMLIALGMLCLLFTCVVILYSSISVIVVSDPVEIGYEDLIVARPNWIKSEMAANVVNFLIFFCMAPVLLFSLSTIEYDHTAEMVFLTLFLIPALFVYYALTPNQTIKEEKLKTFLTLRFWKSVITFFYIGFFALLSVFVYLKYLEFGLALKTDPQYWLALVVFFILSFFILLPPRKKNGFQKNADKYSKRKFSKEVLRVPAFYVYSFSLLLTLIPNIAYSTASVSFKFLNVGGGIERSYYFSKRSRVTIPPELIDRCEKEDYCQTKPLNVIFDLGGVMYIRGAYLGNDNTLISLPKSSLYMISQSGSANIKEEQQRHPLLAE</sequence>
<dbReference type="AlphaFoldDB" id="A0AAD1NNZ1"/>
<feature type="transmembrane region" description="Helical" evidence="1">
    <location>
        <begin position="164"/>
        <end position="185"/>
    </location>
</feature>
<dbReference type="EMBL" id="AP024613">
    <property type="protein sequence ID" value="BCV45901.1"/>
    <property type="molecule type" value="Genomic_DNA"/>
</dbReference>
<dbReference type="RefSeq" id="WP_221054948.1">
    <property type="nucleotide sequence ID" value="NZ_AP024613.1"/>
</dbReference>
<feature type="transmembrane region" description="Helical" evidence="1">
    <location>
        <begin position="125"/>
        <end position="143"/>
    </location>
</feature>
<keyword evidence="1" id="KW-0472">Membrane</keyword>
<keyword evidence="1" id="KW-0812">Transmembrane</keyword>
<evidence type="ECO:0000313" key="3">
    <source>
        <dbReference type="Proteomes" id="UP000825078"/>
    </source>
</evidence>
<feature type="transmembrane region" description="Helical" evidence="1">
    <location>
        <begin position="40"/>
        <end position="62"/>
    </location>
</feature>
<protein>
    <submittedName>
        <fullName evidence="2">Uncharacterized protein</fullName>
    </submittedName>
</protein>
<feature type="transmembrane region" description="Helical" evidence="1">
    <location>
        <begin position="238"/>
        <end position="261"/>
    </location>
</feature>
<reference evidence="2" key="1">
    <citation type="submission" date="2021-05" db="EMBL/GenBank/DDBJ databases">
        <title>Molecular characterization for Shewanella algae harboring chromosomal blaOXA-55-like strains isolated from clinical and environment sample.</title>
        <authorList>
            <person name="Ohama Y."/>
            <person name="Aoki K."/>
            <person name="Harada S."/>
            <person name="Moriya K."/>
            <person name="Ishii Y."/>
            <person name="Tateda K."/>
        </authorList>
    </citation>
    <scope>NUCLEOTIDE SEQUENCE</scope>
    <source>
        <strain evidence="2">TUM17379</strain>
    </source>
</reference>
<feature type="transmembrane region" description="Helical" evidence="1">
    <location>
        <begin position="12"/>
        <end position="28"/>
    </location>
</feature>
<gene>
    <name evidence="2" type="ORF">TUM17379_29190</name>
</gene>